<gene>
    <name evidence="1" type="ORF">GCM10017621_27200</name>
</gene>
<reference evidence="1" key="2">
    <citation type="submission" date="2023-01" db="EMBL/GenBank/DDBJ databases">
        <authorList>
            <person name="Sun Q."/>
            <person name="Evtushenko L."/>
        </authorList>
    </citation>
    <scope>NUCLEOTIDE SEQUENCE</scope>
    <source>
        <strain evidence="1">VKM B-1513</strain>
    </source>
</reference>
<protein>
    <submittedName>
        <fullName evidence="1">Uncharacterized protein</fullName>
    </submittedName>
</protein>
<organism evidence="1 2">
    <name type="scientific">Maricaulis virginensis</name>
    <dbReference type="NCBI Taxonomy" id="144022"/>
    <lineage>
        <taxon>Bacteria</taxon>
        <taxon>Pseudomonadati</taxon>
        <taxon>Pseudomonadota</taxon>
        <taxon>Alphaproteobacteria</taxon>
        <taxon>Maricaulales</taxon>
        <taxon>Maricaulaceae</taxon>
        <taxon>Maricaulis</taxon>
    </lineage>
</organism>
<sequence length="94" mass="10264">MKLAGFLALEGIKGETRKVVHLHIATNRAEEDHVACGVIGTFGKRVRGVEDGYLATCEKTVEATQNHEGQNDFTVFGLLEVAAQNFGDRPYKST</sequence>
<proteinExistence type="predicted"/>
<evidence type="ECO:0000313" key="2">
    <source>
        <dbReference type="Proteomes" id="UP001143486"/>
    </source>
</evidence>
<reference evidence="1" key="1">
    <citation type="journal article" date="2014" name="Int. J. Syst. Evol. Microbiol.">
        <title>Complete genome sequence of Corynebacterium casei LMG S-19264T (=DSM 44701T), isolated from a smear-ripened cheese.</title>
        <authorList>
            <consortium name="US DOE Joint Genome Institute (JGI-PGF)"/>
            <person name="Walter F."/>
            <person name="Albersmeier A."/>
            <person name="Kalinowski J."/>
            <person name="Ruckert C."/>
        </authorList>
    </citation>
    <scope>NUCLEOTIDE SEQUENCE</scope>
    <source>
        <strain evidence="1">VKM B-1513</strain>
    </source>
</reference>
<dbReference type="EMBL" id="BSFE01000009">
    <property type="protein sequence ID" value="GLK53212.1"/>
    <property type="molecule type" value="Genomic_DNA"/>
</dbReference>
<dbReference type="Proteomes" id="UP001143486">
    <property type="component" value="Unassembled WGS sequence"/>
</dbReference>
<evidence type="ECO:0000313" key="1">
    <source>
        <dbReference type="EMBL" id="GLK53212.1"/>
    </source>
</evidence>
<name>A0A9W6IPE2_9PROT</name>
<accession>A0A9W6IPE2</accession>
<dbReference type="AlphaFoldDB" id="A0A9W6IPE2"/>
<keyword evidence="2" id="KW-1185">Reference proteome</keyword>
<comment type="caution">
    <text evidence="1">The sequence shown here is derived from an EMBL/GenBank/DDBJ whole genome shotgun (WGS) entry which is preliminary data.</text>
</comment>